<comment type="cofactor">
    <cofactor evidence="1">
        <name>FAD</name>
        <dbReference type="ChEBI" id="CHEBI:57692"/>
    </cofactor>
</comment>
<organism evidence="11 12">
    <name type="scientific">Verruconis gallopava</name>
    <dbReference type="NCBI Taxonomy" id="253628"/>
    <lineage>
        <taxon>Eukaryota</taxon>
        <taxon>Fungi</taxon>
        <taxon>Dikarya</taxon>
        <taxon>Ascomycota</taxon>
        <taxon>Pezizomycotina</taxon>
        <taxon>Dothideomycetes</taxon>
        <taxon>Pleosporomycetidae</taxon>
        <taxon>Venturiales</taxon>
        <taxon>Sympoventuriaceae</taxon>
        <taxon>Verruconis</taxon>
    </lineage>
</organism>
<dbReference type="Gene3D" id="3.30.70.1990">
    <property type="match status" value="1"/>
</dbReference>
<dbReference type="EMBL" id="KN847559">
    <property type="protein sequence ID" value="KIW00853.1"/>
    <property type="molecule type" value="Genomic_DNA"/>
</dbReference>
<dbReference type="RefSeq" id="XP_016210723.1">
    <property type="nucleotide sequence ID" value="XM_016361397.1"/>
</dbReference>
<sequence length="534" mass="59555">MRFASFAWLLSAVAAASEDTHEGQPAPAASPKRVAIIGAGAAGASTAHHLRKYATQAHMPLEITIFERNDYIGGRSTTVEAFNDTLLAPIELGASIFVSVNYVLQDAVKEFGLQLKEPYEGPVALKDVPFMGIYDGSKFVVTMQDSGWWSSLKMLWRYLYAPIKAEQLMKETVGKFLKIYEAPYFPFPSLTKRVYDLGLKEAAGMTGQQFLKENGIRDDFANEVIQAMTRVNYAQNLGVIHGLETMCSIATNGAVAVEGGNWRIFEAMVNASQSIPRLGRAVFAIKRHDDGTFTVASKSEPTCPTCTVYEEKFDSIVLAAPYQYANIDVKPKPQIIPDAIPYVDLHVTLFTSPHYLHSPAFGLKPDEKVPSMLLTTLQSNEQPGSNATYKAKAGFNSISLLGTRFNRKTGGDEYLYKIFSMDPVPDEFLAKILGLDEKKQLSKGDVSWVYRKLWQSYPYEFPRVTFEELRLDENFWYTGGIESFISTMETSALIGKNVAHLLVDEWKSRQKTHVHADQRQPDVHAAQEPLQAEL</sequence>
<evidence type="ECO:0000256" key="8">
    <source>
        <dbReference type="SAM" id="MobiDB-lite"/>
    </source>
</evidence>
<dbReference type="PIRSF" id="PIRSF036292">
    <property type="entry name" value="Prenylcysteine_oxidase"/>
    <property type="match status" value="1"/>
</dbReference>
<dbReference type="InterPro" id="IPR010795">
    <property type="entry name" value="Prenylcys_lyase"/>
</dbReference>
<feature type="chain" id="PRO_5011847940" description="Prenylcysteine lyase domain-containing protein" evidence="9">
    <location>
        <begin position="16"/>
        <end position="534"/>
    </location>
</feature>
<proteinExistence type="inferred from homology"/>
<dbReference type="Gene3D" id="1.10.405.20">
    <property type="match status" value="1"/>
</dbReference>
<dbReference type="GeneID" id="27315585"/>
<evidence type="ECO:0000256" key="7">
    <source>
        <dbReference type="ARBA" id="ARBA00023180"/>
    </source>
</evidence>
<reference evidence="11 12" key="1">
    <citation type="submission" date="2015-01" db="EMBL/GenBank/DDBJ databases">
        <title>The Genome Sequence of Ochroconis gallopava CBS43764.</title>
        <authorList>
            <consortium name="The Broad Institute Genomics Platform"/>
            <person name="Cuomo C."/>
            <person name="de Hoog S."/>
            <person name="Gorbushina A."/>
            <person name="Stielow B."/>
            <person name="Teixiera M."/>
            <person name="Abouelleil A."/>
            <person name="Chapman S.B."/>
            <person name="Priest M."/>
            <person name="Young S.K."/>
            <person name="Wortman J."/>
            <person name="Nusbaum C."/>
            <person name="Birren B."/>
        </authorList>
    </citation>
    <scope>NUCLEOTIDE SEQUENCE [LARGE SCALE GENOMIC DNA]</scope>
    <source>
        <strain evidence="11 12">CBS 43764</strain>
    </source>
</reference>
<gene>
    <name evidence="11" type="ORF">PV09_07612</name>
</gene>
<dbReference type="HOGENOM" id="CLU_021176_0_0_1"/>
<feature type="compositionally biased region" description="Basic and acidic residues" evidence="8">
    <location>
        <begin position="513"/>
        <end position="522"/>
    </location>
</feature>
<name>A0A0D2AP11_9PEZI</name>
<dbReference type="SUPFAM" id="SSF51905">
    <property type="entry name" value="FAD/NAD(P)-binding domain"/>
    <property type="match status" value="1"/>
</dbReference>
<evidence type="ECO:0000256" key="3">
    <source>
        <dbReference type="ARBA" id="ARBA00022630"/>
    </source>
</evidence>
<dbReference type="Pfam" id="PF13450">
    <property type="entry name" value="NAD_binding_8"/>
    <property type="match status" value="1"/>
</dbReference>
<dbReference type="OrthoDB" id="437369at2759"/>
<dbReference type="EMBL" id="KN847559">
    <property type="protein sequence ID" value="KIW00854.1"/>
    <property type="molecule type" value="Genomic_DNA"/>
</dbReference>
<evidence type="ECO:0000259" key="10">
    <source>
        <dbReference type="Pfam" id="PF07156"/>
    </source>
</evidence>
<evidence type="ECO:0000256" key="2">
    <source>
        <dbReference type="ARBA" id="ARBA00009967"/>
    </source>
</evidence>
<feature type="signal peptide" evidence="9">
    <location>
        <begin position="1"/>
        <end position="15"/>
    </location>
</feature>
<dbReference type="GO" id="GO:0030328">
    <property type="term" value="P:prenylcysteine catabolic process"/>
    <property type="evidence" value="ECO:0007669"/>
    <property type="project" value="InterPro"/>
</dbReference>
<dbReference type="AlphaFoldDB" id="A0A0D2AP11"/>
<dbReference type="GO" id="GO:0030327">
    <property type="term" value="P:prenylated protein catabolic process"/>
    <property type="evidence" value="ECO:0007669"/>
    <property type="project" value="TreeGrafter"/>
</dbReference>
<keyword evidence="6" id="KW-0560">Oxidoreductase</keyword>
<evidence type="ECO:0000256" key="9">
    <source>
        <dbReference type="SAM" id="SignalP"/>
    </source>
</evidence>
<evidence type="ECO:0000256" key="4">
    <source>
        <dbReference type="ARBA" id="ARBA00022729"/>
    </source>
</evidence>
<dbReference type="PANTHER" id="PTHR15944:SF0">
    <property type="entry name" value="PRENYLCYSTEINE LYASE DOMAIN-CONTAINING PROTEIN"/>
    <property type="match status" value="1"/>
</dbReference>
<keyword evidence="7" id="KW-0325">Glycoprotein</keyword>
<keyword evidence="4 9" id="KW-0732">Signal</keyword>
<evidence type="ECO:0000313" key="11">
    <source>
        <dbReference type="EMBL" id="KIW00854.1"/>
    </source>
</evidence>
<evidence type="ECO:0000313" key="12">
    <source>
        <dbReference type="Proteomes" id="UP000053259"/>
    </source>
</evidence>
<feature type="domain" description="Prenylcysteine lyase" evidence="10">
    <location>
        <begin position="145"/>
        <end position="511"/>
    </location>
</feature>
<evidence type="ECO:0000256" key="6">
    <source>
        <dbReference type="ARBA" id="ARBA00023002"/>
    </source>
</evidence>
<dbReference type="InterPro" id="IPR017046">
    <property type="entry name" value="Prenylcysteine_Oxase1"/>
</dbReference>
<dbReference type="VEuPathDB" id="FungiDB:PV09_07612"/>
<feature type="region of interest" description="Disordered" evidence="8">
    <location>
        <begin position="513"/>
        <end position="534"/>
    </location>
</feature>
<keyword evidence="5" id="KW-0274">FAD</keyword>
<dbReference type="PANTHER" id="PTHR15944">
    <property type="entry name" value="FARNESYLCYSTEINE LYASE"/>
    <property type="match status" value="1"/>
</dbReference>
<evidence type="ECO:0000256" key="5">
    <source>
        <dbReference type="ARBA" id="ARBA00022827"/>
    </source>
</evidence>
<dbReference type="Proteomes" id="UP000053259">
    <property type="component" value="Unassembled WGS sequence"/>
</dbReference>
<keyword evidence="3" id="KW-0285">Flavoprotein</keyword>
<evidence type="ECO:0000256" key="1">
    <source>
        <dbReference type="ARBA" id="ARBA00001974"/>
    </source>
</evidence>
<dbReference type="Pfam" id="PF07156">
    <property type="entry name" value="Prenylcys_lyase"/>
    <property type="match status" value="1"/>
</dbReference>
<accession>A0A0D2AP11</accession>
<dbReference type="Gene3D" id="3.50.50.60">
    <property type="entry name" value="FAD/NAD(P)-binding domain"/>
    <property type="match status" value="1"/>
</dbReference>
<keyword evidence="12" id="KW-1185">Reference proteome</keyword>
<comment type="similarity">
    <text evidence="2">Belongs to the prenylcysteine oxidase family.</text>
</comment>
<dbReference type="GO" id="GO:0001735">
    <property type="term" value="F:prenylcysteine oxidase activity"/>
    <property type="evidence" value="ECO:0007669"/>
    <property type="project" value="InterPro"/>
</dbReference>
<dbReference type="RefSeq" id="XP_016210722.1">
    <property type="nucleotide sequence ID" value="XM_016361396.1"/>
</dbReference>
<dbReference type="InterPro" id="IPR036188">
    <property type="entry name" value="FAD/NAD-bd_sf"/>
</dbReference>
<protein>
    <recommendedName>
        <fullName evidence="10">Prenylcysteine lyase domain-containing protein</fullName>
    </recommendedName>
</protein>